<feature type="compositionally biased region" description="Polar residues" evidence="1">
    <location>
        <begin position="138"/>
        <end position="149"/>
    </location>
</feature>
<gene>
    <name evidence="2" type="ORF">NIES4072_39710</name>
</gene>
<keyword evidence="3" id="KW-1185">Reference proteome</keyword>
<dbReference type="OrthoDB" id="490468at2"/>
<reference evidence="2 3" key="1">
    <citation type="submission" date="2017-06" db="EMBL/GenBank/DDBJ databases">
        <title>Genome sequencing of cyanobaciteial culture collection at National Institute for Environmental Studies (NIES).</title>
        <authorList>
            <person name="Hirose Y."/>
            <person name="Shimura Y."/>
            <person name="Fujisawa T."/>
            <person name="Nakamura Y."/>
            <person name="Kawachi M."/>
        </authorList>
    </citation>
    <scope>NUCLEOTIDE SEQUENCE [LARGE SCALE GENOMIC DNA]</scope>
    <source>
        <strain evidence="2 3">NIES-4072</strain>
    </source>
</reference>
<feature type="compositionally biased region" description="Basic and acidic residues" evidence="1">
    <location>
        <begin position="31"/>
        <end position="42"/>
    </location>
</feature>
<organism evidence="2 3">
    <name type="scientific">Nostoc commune NIES-4072</name>
    <dbReference type="NCBI Taxonomy" id="2005467"/>
    <lineage>
        <taxon>Bacteria</taxon>
        <taxon>Bacillati</taxon>
        <taxon>Cyanobacteriota</taxon>
        <taxon>Cyanophyceae</taxon>
        <taxon>Nostocales</taxon>
        <taxon>Nostocaceae</taxon>
        <taxon>Nostoc</taxon>
    </lineage>
</organism>
<comment type="caution">
    <text evidence="2">The sequence shown here is derived from an EMBL/GenBank/DDBJ whole genome shotgun (WGS) entry which is preliminary data.</text>
</comment>
<dbReference type="RefSeq" id="WP_109010023.1">
    <property type="nucleotide sequence ID" value="NZ_BDUD01000001.1"/>
</dbReference>
<feature type="compositionally biased region" description="Low complexity" evidence="1">
    <location>
        <begin position="1"/>
        <end position="19"/>
    </location>
</feature>
<evidence type="ECO:0000313" key="2">
    <source>
        <dbReference type="EMBL" id="GBG20294.1"/>
    </source>
</evidence>
<name>A0A2R5FXB0_NOSCO</name>
<dbReference type="EMBL" id="BDUD01000001">
    <property type="protein sequence ID" value="GBG20294.1"/>
    <property type="molecule type" value="Genomic_DNA"/>
</dbReference>
<accession>A0A2R5FXB0</accession>
<feature type="region of interest" description="Disordered" evidence="1">
    <location>
        <begin position="91"/>
        <end position="149"/>
    </location>
</feature>
<proteinExistence type="predicted"/>
<feature type="compositionally biased region" description="Gly residues" evidence="1">
    <location>
        <begin position="175"/>
        <end position="185"/>
    </location>
</feature>
<dbReference type="AlphaFoldDB" id="A0A2R5FXB0"/>
<sequence length="249" mass="23356">MADNSSNSGSSNPSTSGNNAIGQFGQSPFGRLKEVVPEKDLPKIFSGVGQGESGGSPFGGGAAAGASGSQPDLPYGGNPFAGDNFWNIFAGGVNPSKVGGGPSAVGGSPSAVGGSPSAVGSPSAGSSNQGSGRDPLTGSGSQAGGISTTEIPDAFGLRVTIDKLVSSRLDKELGGGKIPSSGGGQIPSFDAGQIPSFGGVGQSPSFGGTGGGIPSFGGTGEGIPSFGGTGGGIPSFGGTGGGIPSFGGQ</sequence>
<feature type="region of interest" description="Disordered" evidence="1">
    <location>
        <begin position="1"/>
        <end position="78"/>
    </location>
</feature>
<evidence type="ECO:0000313" key="3">
    <source>
        <dbReference type="Proteomes" id="UP000245124"/>
    </source>
</evidence>
<evidence type="ECO:0000256" key="1">
    <source>
        <dbReference type="SAM" id="MobiDB-lite"/>
    </source>
</evidence>
<feature type="compositionally biased region" description="Low complexity" evidence="1">
    <location>
        <begin position="105"/>
        <end position="127"/>
    </location>
</feature>
<feature type="compositionally biased region" description="Gly residues" evidence="1">
    <location>
        <begin position="48"/>
        <end position="63"/>
    </location>
</feature>
<protein>
    <submittedName>
        <fullName evidence="2">Uncharacterized protein</fullName>
    </submittedName>
</protein>
<feature type="compositionally biased region" description="Gly residues" evidence="1">
    <location>
        <begin position="207"/>
        <end position="249"/>
    </location>
</feature>
<dbReference type="Proteomes" id="UP000245124">
    <property type="component" value="Unassembled WGS sequence"/>
</dbReference>
<feature type="region of interest" description="Disordered" evidence="1">
    <location>
        <begin position="175"/>
        <end position="249"/>
    </location>
</feature>